<sequence>MAQDSPPPAIPSPPPKPRKFTAGVPEESAIAFIAAFGVLFVIILLLGVILKFSNPPRLEARHASLPPVGVRPKDPRQQQQTARVNSQGGNASTSQANLLTPAPAQGYSHPVYAGAAPPSSKRYSSQQGMYLQAPQSSSGATLLDSKPPRSKALKSRALPVPPIESYSDQYRYNTGYADPYASNSPEQSPFESQQDLALTTTRRPSRLSRGYVPLPEPPVNANVYSDRDDRLSYYGGTLSYYNQSQPGSQSTQHRRTKSGSSQLSRVESIGAGDRRRHSKRGRNNSTRKMTTAERVRALREANMDAQESSPSKRYAAGAASEPYTDSGYQQSYAYDSNYSKGDYGYASYDNESEYYPVKEEYCYAYAPSAWDEQSNSQANYDRGYQQPLYQHRYNPF</sequence>
<name>A0AAF0J3E6_9BASI</name>
<reference evidence="3" key="1">
    <citation type="submission" date="2023-03" db="EMBL/GenBank/DDBJ databases">
        <title>Mating type loci evolution in Malassezia.</title>
        <authorList>
            <person name="Coelho M.A."/>
        </authorList>
    </citation>
    <scope>NUCLEOTIDE SEQUENCE</scope>
    <source>
        <strain evidence="3">CBS 9557</strain>
    </source>
</reference>
<dbReference type="Proteomes" id="UP001213623">
    <property type="component" value="Chromosome 3"/>
</dbReference>
<feature type="compositionally biased region" description="Polar residues" evidence="1">
    <location>
        <begin position="77"/>
        <end position="98"/>
    </location>
</feature>
<feature type="transmembrane region" description="Helical" evidence="2">
    <location>
        <begin position="29"/>
        <end position="52"/>
    </location>
</feature>
<evidence type="ECO:0000313" key="3">
    <source>
        <dbReference type="EMBL" id="WFD26723.1"/>
    </source>
</evidence>
<evidence type="ECO:0000256" key="1">
    <source>
        <dbReference type="SAM" id="MobiDB-lite"/>
    </source>
</evidence>
<feature type="compositionally biased region" description="Polar residues" evidence="1">
    <location>
        <begin position="121"/>
        <end position="140"/>
    </location>
</feature>
<keyword evidence="2" id="KW-0812">Transmembrane</keyword>
<keyword evidence="4" id="KW-1185">Reference proteome</keyword>
<feature type="region of interest" description="Disordered" evidence="1">
    <location>
        <begin position="62"/>
        <end position="325"/>
    </location>
</feature>
<feature type="region of interest" description="Disordered" evidence="1">
    <location>
        <begin position="1"/>
        <end position="21"/>
    </location>
</feature>
<keyword evidence="2" id="KW-1133">Transmembrane helix</keyword>
<organism evidence="3 4">
    <name type="scientific">Malassezia nana</name>
    <dbReference type="NCBI Taxonomy" id="180528"/>
    <lineage>
        <taxon>Eukaryota</taxon>
        <taxon>Fungi</taxon>
        <taxon>Dikarya</taxon>
        <taxon>Basidiomycota</taxon>
        <taxon>Ustilaginomycotina</taxon>
        <taxon>Malasseziomycetes</taxon>
        <taxon>Malasseziales</taxon>
        <taxon>Malasseziaceae</taxon>
        <taxon>Malassezia</taxon>
    </lineage>
</organism>
<dbReference type="EMBL" id="CP119894">
    <property type="protein sequence ID" value="WFD26723.1"/>
    <property type="molecule type" value="Genomic_DNA"/>
</dbReference>
<proteinExistence type="predicted"/>
<protein>
    <submittedName>
        <fullName evidence="3">Uncharacterized protein</fullName>
    </submittedName>
</protein>
<gene>
    <name evidence="3" type="ORF">MNAN1_001708</name>
</gene>
<feature type="compositionally biased region" description="Polar residues" evidence="1">
    <location>
        <begin position="239"/>
        <end position="251"/>
    </location>
</feature>
<accession>A0AAF0J3E6</accession>
<dbReference type="AlphaFoldDB" id="A0AAF0J3E6"/>
<feature type="compositionally biased region" description="Polar residues" evidence="1">
    <location>
        <begin position="181"/>
        <end position="197"/>
    </location>
</feature>
<feature type="compositionally biased region" description="Pro residues" evidence="1">
    <location>
        <begin position="1"/>
        <end position="15"/>
    </location>
</feature>
<keyword evidence="2" id="KW-0472">Membrane</keyword>
<evidence type="ECO:0000313" key="4">
    <source>
        <dbReference type="Proteomes" id="UP001213623"/>
    </source>
</evidence>
<evidence type="ECO:0000256" key="2">
    <source>
        <dbReference type="SAM" id="Phobius"/>
    </source>
</evidence>
<feature type="compositionally biased region" description="Basic and acidic residues" evidence="1">
    <location>
        <begin position="290"/>
        <end position="302"/>
    </location>
</feature>